<dbReference type="Gene3D" id="2.40.10.10">
    <property type="entry name" value="Trypsin-like serine proteases"/>
    <property type="match status" value="1"/>
</dbReference>
<evidence type="ECO:0008006" key="2">
    <source>
        <dbReference type="Google" id="ProtNLM"/>
    </source>
</evidence>
<dbReference type="EMBL" id="JAAHFQ010000440">
    <property type="protein sequence ID" value="NER29848.1"/>
    <property type="molecule type" value="Genomic_DNA"/>
</dbReference>
<dbReference type="InterPro" id="IPR043504">
    <property type="entry name" value="Peptidase_S1_PA_chymotrypsin"/>
</dbReference>
<sequence length="264" mass="28032">LNLGQDFSHVITASSLSIHPQYTGFANPSFNDDLAIIHLSQSLPPEVPIYVLDNQPPLVGETITIVGYGLTGDGIDGYLPGTASFTQKRVGQNSVDFLGLDDEEPSSNIEELFGFDFDGEDPSTNLLGGLTLGNAIETTFGPGDSGGPSFITRGESLSLFGINTFTSNPIGIKPGSFGSSGGGIILSSYWDWINSVTTEAILATDSNFTQINDATVSSSTLGVVAQRFSPSASVPEPKITKGLMALVVGFWLQSNWRIRVKYKN</sequence>
<name>A0A6B3NKS8_9CYAN</name>
<dbReference type="InterPro" id="IPR009003">
    <property type="entry name" value="Peptidase_S1_PA"/>
</dbReference>
<reference evidence="1" key="1">
    <citation type="submission" date="2019-11" db="EMBL/GenBank/DDBJ databases">
        <title>Genomic insights into an expanded diversity of filamentous marine cyanobacteria reveals the extraordinary biosynthetic potential of Moorea and Okeania.</title>
        <authorList>
            <person name="Ferreira Leao T."/>
            <person name="Wang M."/>
            <person name="Moss N."/>
            <person name="Da Silva R."/>
            <person name="Sanders J."/>
            <person name="Nurk S."/>
            <person name="Gurevich A."/>
            <person name="Humphrey G."/>
            <person name="Reher R."/>
            <person name="Zhu Q."/>
            <person name="Belda-Ferre P."/>
            <person name="Glukhov E."/>
            <person name="Rex R."/>
            <person name="Dorrestein P.C."/>
            <person name="Knight R."/>
            <person name="Pevzner P."/>
            <person name="Gerwick W.H."/>
            <person name="Gerwick L."/>
        </authorList>
    </citation>
    <scope>NUCLEOTIDE SEQUENCE</scope>
    <source>
        <strain evidence="1">SIO1C4</strain>
    </source>
</reference>
<dbReference type="SUPFAM" id="SSF50494">
    <property type="entry name" value="Trypsin-like serine proteases"/>
    <property type="match status" value="1"/>
</dbReference>
<dbReference type="AlphaFoldDB" id="A0A6B3NKS8"/>
<gene>
    <name evidence="1" type="ORF">F6J89_20070</name>
</gene>
<evidence type="ECO:0000313" key="1">
    <source>
        <dbReference type="EMBL" id="NER29848.1"/>
    </source>
</evidence>
<organism evidence="1">
    <name type="scientific">Symploca sp. SIO1C4</name>
    <dbReference type="NCBI Taxonomy" id="2607765"/>
    <lineage>
        <taxon>Bacteria</taxon>
        <taxon>Bacillati</taxon>
        <taxon>Cyanobacteriota</taxon>
        <taxon>Cyanophyceae</taxon>
        <taxon>Coleofasciculales</taxon>
        <taxon>Coleofasciculaceae</taxon>
        <taxon>Symploca</taxon>
    </lineage>
</organism>
<protein>
    <recommendedName>
        <fullName evidence="2">Trypsin-like serine protease</fullName>
    </recommendedName>
</protein>
<accession>A0A6B3NKS8</accession>
<comment type="caution">
    <text evidence="1">The sequence shown here is derived from an EMBL/GenBank/DDBJ whole genome shotgun (WGS) entry which is preliminary data.</text>
</comment>
<proteinExistence type="predicted"/>
<feature type="non-terminal residue" evidence="1">
    <location>
        <position position="1"/>
    </location>
</feature>